<keyword evidence="3" id="KW-1185">Reference proteome</keyword>
<evidence type="ECO:0000313" key="3">
    <source>
        <dbReference type="Proteomes" id="UP000803844"/>
    </source>
</evidence>
<gene>
    <name evidence="2" type="ORF">M406DRAFT_256727</name>
</gene>
<dbReference type="RefSeq" id="XP_040777581.1">
    <property type="nucleotide sequence ID" value="XM_040917118.1"/>
</dbReference>
<dbReference type="EMBL" id="MU032347">
    <property type="protein sequence ID" value="KAF3766620.1"/>
    <property type="molecule type" value="Genomic_DNA"/>
</dbReference>
<evidence type="ECO:0000313" key="2">
    <source>
        <dbReference type="EMBL" id="KAF3766620.1"/>
    </source>
</evidence>
<dbReference type="AlphaFoldDB" id="A0A9P4Y5R8"/>
<dbReference type="GeneID" id="63834247"/>
<sequence length="133" mass="15284">MHDLAFLIEISNRINKSRSHAEKTRQKDSLLSLVLQNAIIMPSCSFYKSHSIQSCQVSIKDSSRCAECIRLGRSRCDIQGLSAAEIRWIGIQYQRLENQLESAKEQLRNAAAEIGCLQKQKRLWFERMIKAIC</sequence>
<name>A0A9P4Y5R8_CRYP1</name>
<comment type="caution">
    <text evidence="2">The sequence shown here is derived from an EMBL/GenBank/DDBJ whole genome shotgun (WGS) entry which is preliminary data.</text>
</comment>
<keyword evidence="1" id="KW-0175">Coiled coil</keyword>
<dbReference type="OrthoDB" id="5241776at2759"/>
<proteinExistence type="predicted"/>
<reference evidence="2" key="1">
    <citation type="journal article" date="2020" name="Phytopathology">
        <title>Genome sequence of the chestnut blight fungus Cryphonectria parasitica EP155: A fundamental resource for an archetypical invasive plant pathogen.</title>
        <authorList>
            <person name="Crouch J.A."/>
            <person name="Dawe A."/>
            <person name="Aerts A."/>
            <person name="Barry K."/>
            <person name="Churchill A.C.L."/>
            <person name="Grimwood J."/>
            <person name="Hillman B."/>
            <person name="Milgroom M.G."/>
            <person name="Pangilinan J."/>
            <person name="Smith M."/>
            <person name="Salamov A."/>
            <person name="Schmutz J."/>
            <person name="Yadav J."/>
            <person name="Grigoriev I.V."/>
            <person name="Nuss D."/>
        </authorList>
    </citation>
    <scope>NUCLEOTIDE SEQUENCE</scope>
    <source>
        <strain evidence="2">EP155</strain>
    </source>
</reference>
<protein>
    <submittedName>
        <fullName evidence="2">Uncharacterized protein</fullName>
    </submittedName>
</protein>
<accession>A0A9P4Y5R8</accession>
<organism evidence="2 3">
    <name type="scientific">Cryphonectria parasitica (strain ATCC 38755 / EP155)</name>
    <dbReference type="NCBI Taxonomy" id="660469"/>
    <lineage>
        <taxon>Eukaryota</taxon>
        <taxon>Fungi</taxon>
        <taxon>Dikarya</taxon>
        <taxon>Ascomycota</taxon>
        <taxon>Pezizomycotina</taxon>
        <taxon>Sordariomycetes</taxon>
        <taxon>Sordariomycetidae</taxon>
        <taxon>Diaporthales</taxon>
        <taxon>Cryphonectriaceae</taxon>
        <taxon>Cryphonectria-Endothia species complex</taxon>
        <taxon>Cryphonectria</taxon>
    </lineage>
</organism>
<evidence type="ECO:0000256" key="1">
    <source>
        <dbReference type="SAM" id="Coils"/>
    </source>
</evidence>
<feature type="coiled-coil region" evidence="1">
    <location>
        <begin position="86"/>
        <end position="120"/>
    </location>
</feature>
<dbReference type="Proteomes" id="UP000803844">
    <property type="component" value="Unassembled WGS sequence"/>
</dbReference>